<keyword evidence="3" id="KW-1185">Reference proteome</keyword>
<feature type="transmembrane region" description="Helical" evidence="1">
    <location>
        <begin position="28"/>
        <end position="46"/>
    </location>
</feature>
<evidence type="ECO:0000313" key="2">
    <source>
        <dbReference type="EMBL" id="GGG76004.1"/>
    </source>
</evidence>
<reference evidence="2" key="2">
    <citation type="submission" date="2020-09" db="EMBL/GenBank/DDBJ databases">
        <authorList>
            <person name="Sun Q."/>
            <person name="Zhou Y."/>
        </authorList>
    </citation>
    <scope>NUCLEOTIDE SEQUENCE</scope>
    <source>
        <strain evidence="2">CGMCC 1.12754</strain>
    </source>
</reference>
<comment type="caution">
    <text evidence="2">The sequence shown here is derived from an EMBL/GenBank/DDBJ whole genome shotgun (WGS) entry which is preliminary data.</text>
</comment>
<keyword evidence="1" id="KW-1133">Transmembrane helix</keyword>
<keyword evidence="1" id="KW-0472">Membrane</keyword>
<evidence type="ECO:0000313" key="3">
    <source>
        <dbReference type="Proteomes" id="UP000622860"/>
    </source>
</evidence>
<dbReference type="EMBL" id="BMFR01000007">
    <property type="protein sequence ID" value="GGG76004.1"/>
    <property type="molecule type" value="Genomic_DNA"/>
</dbReference>
<protein>
    <submittedName>
        <fullName evidence="2">Uncharacterized protein</fullName>
    </submittedName>
</protein>
<name>A0A917HEL0_9BACI</name>
<keyword evidence="1" id="KW-0812">Transmembrane</keyword>
<organism evidence="2 3">
    <name type="scientific">Virgibacillus oceani</name>
    <dbReference type="NCBI Taxonomy" id="1479511"/>
    <lineage>
        <taxon>Bacteria</taxon>
        <taxon>Bacillati</taxon>
        <taxon>Bacillota</taxon>
        <taxon>Bacilli</taxon>
        <taxon>Bacillales</taxon>
        <taxon>Bacillaceae</taxon>
        <taxon>Virgibacillus</taxon>
    </lineage>
</organism>
<sequence length="69" mass="7611">MRIQNHLNSGNFCYNEYGNSGKASLKGIFSWICLLNWAVAGELYILSHSFGASTKFGDCSIVVFTQKGD</sequence>
<dbReference type="AlphaFoldDB" id="A0A917HEL0"/>
<evidence type="ECO:0000256" key="1">
    <source>
        <dbReference type="SAM" id="Phobius"/>
    </source>
</evidence>
<gene>
    <name evidence="2" type="ORF">GCM10011398_21150</name>
</gene>
<reference evidence="2" key="1">
    <citation type="journal article" date="2014" name="Int. J. Syst. Evol. Microbiol.">
        <title>Complete genome sequence of Corynebacterium casei LMG S-19264T (=DSM 44701T), isolated from a smear-ripened cheese.</title>
        <authorList>
            <consortium name="US DOE Joint Genome Institute (JGI-PGF)"/>
            <person name="Walter F."/>
            <person name="Albersmeier A."/>
            <person name="Kalinowski J."/>
            <person name="Ruckert C."/>
        </authorList>
    </citation>
    <scope>NUCLEOTIDE SEQUENCE</scope>
    <source>
        <strain evidence="2">CGMCC 1.12754</strain>
    </source>
</reference>
<accession>A0A917HEL0</accession>
<dbReference type="Proteomes" id="UP000622860">
    <property type="component" value="Unassembled WGS sequence"/>
</dbReference>
<proteinExistence type="predicted"/>